<dbReference type="AlphaFoldDB" id="A0A1I7DC25"/>
<dbReference type="CDD" id="cd07035">
    <property type="entry name" value="TPP_PYR_POX_like"/>
    <property type="match status" value="1"/>
</dbReference>
<dbReference type="GO" id="GO:0009097">
    <property type="term" value="P:isoleucine biosynthetic process"/>
    <property type="evidence" value="ECO:0007669"/>
    <property type="project" value="TreeGrafter"/>
</dbReference>
<dbReference type="GO" id="GO:0003984">
    <property type="term" value="F:acetolactate synthase activity"/>
    <property type="evidence" value="ECO:0007669"/>
    <property type="project" value="TreeGrafter"/>
</dbReference>
<dbReference type="InterPro" id="IPR029061">
    <property type="entry name" value="THDP-binding"/>
</dbReference>
<evidence type="ECO:0000313" key="7">
    <source>
        <dbReference type="EMBL" id="SFU09207.1"/>
    </source>
</evidence>
<feature type="domain" description="Thiamine pyrophosphate enzyme N-terminal TPP-binding" evidence="6">
    <location>
        <begin position="13"/>
        <end position="111"/>
    </location>
</feature>
<dbReference type="InterPro" id="IPR045229">
    <property type="entry name" value="TPP_enz"/>
</dbReference>
<protein>
    <submittedName>
        <fullName evidence="7">Acetolactate synthase large subunit</fullName>
    </submittedName>
</protein>
<feature type="domain" description="Thiamine pyrophosphate enzyme central" evidence="4">
    <location>
        <begin position="198"/>
        <end position="332"/>
    </location>
</feature>
<dbReference type="Pfam" id="PF02775">
    <property type="entry name" value="TPP_enzyme_C"/>
    <property type="match status" value="1"/>
</dbReference>
<dbReference type="InterPro" id="IPR029035">
    <property type="entry name" value="DHS-like_NAD/FAD-binding_dom"/>
</dbReference>
<dbReference type="RefSeq" id="WP_093635273.1">
    <property type="nucleotide sequence ID" value="NZ_FPBH01000009.1"/>
</dbReference>
<evidence type="ECO:0000256" key="1">
    <source>
        <dbReference type="ARBA" id="ARBA00007812"/>
    </source>
</evidence>
<evidence type="ECO:0000313" key="8">
    <source>
        <dbReference type="Proteomes" id="UP000198844"/>
    </source>
</evidence>
<dbReference type="PANTHER" id="PTHR18968">
    <property type="entry name" value="THIAMINE PYROPHOSPHATE ENZYMES"/>
    <property type="match status" value="1"/>
</dbReference>
<dbReference type="GO" id="GO:0000287">
    <property type="term" value="F:magnesium ion binding"/>
    <property type="evidence" value="ECO:0007669"/>
    <property type="project" value="InterPro"/>
</dbReference>
<accession>A0A1I7DC25</accession>
<dbReference type="Gene3D" id="3.40.50.1220">
    <property type="entry name" value="TPP-binding domain"/>
    <property type="match status" value="1"/>
</dbReference>
<dbReference type="GO" id="GO:0009099">
    <property type="term" value="P:L-valine biosynthetic process"/>
    <property type="evidence" value="ECO:0007669"/>
    <property type="project" value="TreeGrafter"/>
</dbReference>
<comment type="similarity">
    <text evidence="1 3">Belongs to the TPP enzyme family.</text>
</comment>
<dbReference type="OrthoDB" id="2254214at2"/>
<evidence type="ECO:0000256" key="3">
    <source>
        <dbReference type="RuleBase" id="RU362132"/>
    </source>
</evidence>
<dbReference type="InterPro" id="IPR011766">
    <property type="entry name" value="TPP_enzyme_TPP-bd"/>
</dbReference>
<dbReference type="SUPFAM" id="SSF52518">
    <property type="entry name" value="Thiamin diphosphate-binding fold (THDP-binding)"/>
    <property type="match status" value="2"/>
</dbReference>
<dbReference type="InterPro" id="IPR012000">
    <property type="entry name" value="Thiamin_PyroP_enz_cen_dom"/>
</dbReference>
<reference evidence="7 8" key="1">
    <citation type="submission" date="2016-10" db="EMBL/GenBank/DDBJ databases">
        <authorList>
            <person name="de Groot N.N."/>
        </authorList>
    </citation>
    <scope>NUCLEOTIDE SEQUENCE [LARGE SCALE GENOMIC DNA]</scope>
    <source>
        <strain evidence="7 8">LMG 27731</strain>
    </source>
</reference>
<dbReference type="Proteomes" id="UP000198844">
    <property type="component" value="Unassembled WGS sequence"/>
</dbReference>
<dbReference type="Gene3D" id="3.40.50.970">
    <property type="match status" value="2"/>
</dbReference>
<evidence type="ECO:0000256" key="2">
    <source>
        <dbReference type="ARBA" id="ARBA00023052"/>
    </source>
</evidence>
<dbReference type="CDD" id="cd00568">
    <property type="entry name" value="TPP_enzymes"/>
    <property type="match status" value="1"/>
</dbReference>
<keyword evidence="2 3" id="KW-0786">Thiamine pyrophosphate</keyword>
<evidence type="ECO:0000259" key="4">
    <source>
        <dbReference type="Pfam" id="PF00205"/>
    </source>
</evidence>
<sequence length="562" mass="59400">MTSSVIQRPAYEWLAIDIKNAGVTSVFGLMSDDTALLVATLDGMGVRFYGARHENNAVAMAEGYAAATGETGIVILGRGPATANGLHGVTYAQRSGSRVLIVLGEASVAWAPPSGYGPDSKGFNSTAVLNAAGVKTIVATESGGARQALATALAATAYGAVALLLPMNVQYGAVEDVETAPRGSVAGSAPKPTRAAAIDAAADILKRSQHPVFVAGLGAHRAGARDALIRLADKVGACTGTTFKAKDMFRGYAFDVGIIGSFSHAGGRRLIDQADCIVAFGAGLNQRTTSFGTSLPNDVPLIHVDTHRENIGRWFHADVAVVADVKQAAEQLFEVLPPRSADQKPLHGAANRQWLADFKLQSEFEPANTPRTMDPRSLALELDRLLPTERNIVYDSGNFLQIAPYISVPGPAHIKHAGDFSSIGMGFGTALGFACARVDQPTVLFVGDGSFLMTLGELETAVREDIPLIIVVMNDGAYGAELHYLKMRSMPVAKSVFADLDFAPIAQAVGFQAETVRTLDELRALEPLLASQSGPILLDCKINASVAAPFLLETIEYERRKR</sequence>
<dbReference type="EMBL" id="FPBH01000009">
    <property type="protein sequence ID" value="SFU09207.1"/>
    <property type="molecule type" value="Genomic_DNA"/>
</dbReference>
<dbReference type="InterPro" id="IPR012001">
    <property type="entry name" value="Thiamin_PyroP_enz_TPP-bd_dom"/>
</dbReference>
<evidence type="ECO:0000259" key="5">
    <source>
        <dbReference type="Pfam" id="PF02775"/>
    </source>
</evidence>
<dbReference type="PANTHER" id="PTHR18968:SF13">
    <property type="entry name" value="ACETOLACTATE SYNTHASE CATALYTIC SUBUNIT, MITOCHONDRIAL"/>
    <property type="match status" value="1"/>
</dbReference>
<dbReference type="SUPFAM" id="SSF52467">
    <property type="entry name" value="DHS-like NAD/FAD-binding domain"/>
    <property type="match status" value="1"/>
</dbReference>
<dbReference type="GO" id="GO:0050660">
    <property type="term" value="F:flavin adenine dinucleotide binding"/>
    <property type="evidence" value="ECO:0007669"/>
    <property type="project" value="TreeGrafter"/>
</dbReference>
<dbReference type="GO" id="GO:0030976">
    <property type="term" value="F:thiamine pyrophosphate binding"/>
    <property type="evidence" value="ECO:0007669"/>
    <property type="project" value="InterPro"/>
</dbReference>
<organism evidence="7 8">
    <name type="scientific">Paraburkholderia aspalathi</name>
    <dbReference type="NCBI Taxonomy" id="1324617"/>
    <lineage>
        <taxon>Bacteria</taxon>
        <taxon>Pseudomonadati</taxon>
        <taxon>Pseudomonadota</taxon>
        <taxon>Betaproteobacteria</taxon>
        <taxon>Burkholderiales</taxon>
        <taxon>Burkholderiaceae</taxon>
        <taxon>Paraburkholderia</taxon>
    </lineage>
</organism>
<dbReference type="Pfam" id="PF00205">
    <property type="entry name" value="TPP_enzyme_M"/>
    <property type="match status" value="1"/>
</dbReference>
<name>A0A1I7DC25_9BURK</name>
<dbReference type="GO" id="GO:0005948">
    <property type="term" value="C:acetolactate synthase complex"/>
    <property type="evidence" value="ECO:0007669"/>
    <property type="project" value="TreeGrafter"/>
</dbReference>
<evidence type="ECO:0000259" key="6">
    <source>
        <dbReference type="Pfam" id="PF02776"/>
    </source>
</evidence>
<proteinExistence type="inferred from homology"/>
<gene>
    <name evidence="7" type="ORF">SAMN05192563_1009139</name>
</gene>
<dbReference type="Pfam" id="PF02776">
    <property type="entry name" value="TPP_enzyme_N"/>
    <property type="match status" value="1"/>
</dbReference>
<feature type="domain" description="Thiamine pyrophosphate enzyme TPP-binding" evidence="5">
    <location>
        <begin position="402"/>
        <end position="540"/>
    </location>
</feature>